<reference evidence="2" key="1">
    <citation type="submission" date="2021-05" db="EMBL/GenBank/DDBJ databases">
        <authorList>
            <person name="Stam R."/>
        </authorList>
    </citation>
    <scope>NUCLEOTIDE SEQUENCE</scope>
    <source>
        <strain evidence="2">CS162</strain>
    </source>
</reference>
<evidence type="ECO:0000313" key="2">
    <source>
        <dbReference type="EMBL" id="CAG5180978.1"/>
    </source>
</evidence>
<proteinExistence type="predicted"/>
<dbReference type="GeneID" id="67021764"/>
<accession>A0A8J2IKP6</accession>
<dbReference type="AlphaFoldDB" id="A0A8J2IKP6"/>
<keyword evidence="3" id="KW-1185">Reference proteome</keyword>
<dbReference type="InterPro" id="IPR010730">
    <property type="entry name" value="HET"/>
</dbReference>
<dbReference type="Pfam" id="PF06985">
    <property type="entry name" value="HET"/>
    <property type="match status" value="1"/>
</dbReference>
<dbReference type="PANTHER" id="PTHR33112">
    <property type="entry name" value="DOMAIN PROTEIN, PUTATIVE-RELATED"/>
    <property type="match status" value="1"/>
</dbReference>
<name>A0A8J2IKP6_9PLEO</name>
<dbReference type="Proteomes" id="UP000676310">
    <property type="component" value="Unassembled WGS sequence"/>
</dbReference>
<comment type="caution">
    <text evidence="2">The sequence shown here is derived from an EMBL/GenBank/DDBJ whole genome shotgun (WGS) entry which is preliminary data.</text>
</comment>
<dbReference type="RefSeq" id="XP_043173101.1">
    <property type="nucleotide sequence ID" value="XM_043317166.1"/>
</dbReference>
<feature type="domain" description="Heterokaryon incompatibility" evidence="1">
    <location>
        <begin position="56"/>
        <end position="203"/>
    </location>
</feature>
<evidence type="ECO:0000313" key="3">
    <source>
        <dbReference type="Proteomes" id="UP000676310"/>
    </source>
</evidence>
<sequence>MSSKKTFRLIKDWTTNCIKHHEHSRPQLASSLPKRILEIRVDHIYLREQLVSSAPYACLSHCWGPDGPAIRLTASTVGYLREGLTVPELPKTFRDAVEVCRHLEVQYLWIDALSGILQDNKEDWEEAATTMADVYENAYITIAATFAQNSNGGLFSSARPVTRRLDRHPHLFIREIPPFFPSGFFSGDTTSWPLLTRAWVYQERRLSARTIHFGKYQVYFECQSHFASEDASEDKAWRQDADHIQDPYDLQWGDKIVDCAKNWQKILREYTPLGLSYESDRLPAIAALVDRMSMLRRADDVYIAGMWKNTMLSDILWIADSNQPRPARLVPSWSWASTQNAGVTWYAGTLLDTSKVVNLEYTALGSAHLGDVSNASIVLRISVLNLTDAKTLSPFDARDLNHHRSLKGILRSTDLFKWKSLRSFHPVFYADYDLATTDAAYSPRCVLKLLVSKDASGDLGGPIIRQVAKNSAEYQRIGFLRIHTRILKYSNPEVTGGYAEDKEVQVDDWIRSLPVEELKII</sequence>
<dbReference type="EMBL" id="CAJRGZ010000025">
    <property type="protein sequence ID" value="CAG5180978.1"/>
    <property type="molecule type" value="Genomic_DNA"/>
</dbReference>
<organism evidence="2 3">
    <name type="scientific">Alternaria atra</name>
    <dbReference type="NCBI Taxonomy" id="119953"/>
    <lineage>
        <taxon>Eukaryota</taxon>
        <taxon>Fungi</taxon>
        <taxon>Dikarya</taxon>
        <taxon>Ascomycota</taxon>
        <taxon>Pezizomycotina</taxon>
        <taxon>Dothideomycetes</taxon>
        <taxon>Pleosporomycetidae</taxon>
        <taxon>Pleosporales</taxon>
        <taxon>Pleosporineae</taxon>
        <taxon>Pleosporaceae</taxon>
        <taxon>Alternaria</taxon>
        <taxon>Alternaria sect. Ulocladioides</taxon>
    </lineage>
</organism>
<gene>
    <name evidence="2" type="ORF">ALTATR162_LOCUS9532</name>
</gene>
<evidence type="ECO:0000259" key="1">
    <source>
        <dbReference type="Pfam" id="PF06985"/>
    </source>
</evidence>
<protein>
    <recommendedName>
        <fullName evidence="1">Heterokaryon incompatibility domain-containing protein</fullName>
    </recommendedName>
</protein>
<dbReference type="PANTHER" id="PTHR33112:SF13">
    <property type="entry name" value="HETEROKARYON INCOMPATIBILITY DOMAIN-CONTAINING PROTEIN"/>
    <property type="match status" value="1"/>
</dbReference>
<dbReference type="OrthoDB" id="3672604at2759"/>